<dbReference type="NCBIfam" id="NF033632">
    <property type="entry name" value="SLATT_4"/>
    <property type="match status" value="1"/>
</dbReference>
<gene>
    <name evidence="3" type="ORF">H0A76_13255</name>
</gene>
<protein>
    <submittedName>
        <fullName evidence="3">SLATT domain-containing protein</fullName>
    </submittedName>
</protein>
<proteinExistence type="predicted"/>
<accession>A0A853F6P1</accession>
<name>A0A853F6P1_9GAMM</name>
<feature type="transmembrane region" description="Helical" evidence="1">
    <location>
        <begin position="34"/>
        <end position="54"/>
    </location>
</feature>
<dbReference type="AlphaFoldDB" id="A0A853F6P1"/>
<dbReference type="Proteomes" id="UP000568751">
    <property type="component" value="Unassembled WGS sequence"/>
</dbReference>
<sequence>MNLENFKKECQRIEEDAICSSKGHYNDSSLWLKIHYAIGLPMVVLSAWAGFDIFAKNSEYAGYLTLIITVLASLQTFIKADDKSIQHKNSADELNYLKNKVRRLREIKTEIFAEEKLVKELDTLADKYSQITRVSQPISGRAFRKATKGIKEGQSEYLADN</sequence>
<reference evidence="3 4" key="1">
    <citation type="submission" date="2020-05" db="EMBL/GenBank/DDBJ databases">
        <title>Horizontal transmission and recombination maintain forever young bacterial symbiont genomes.</title>
        <authorList>
            <person name="Russell S.L."/>
            <person name="Pepper-Tunick E."/>
            <person name="Svedberg J."/>
            <person name="Byrne A."/>
            <person name="Ruelas Castillo J."/>
            <person name="Vollmers C."/>
            <person name="Beinart R.A."/>
            <person name="Corbett-Detig R."/>
        </authorList>
    </citation>
    <scope>NUCLEOTIDE SEQUENCE [LARGE SCALE GENOMIC DNA]</scope>
    <source>
        <strain evidence="3">455</strain>
    </source>
</reference>
<keyword evidence="1" id="KW-0812">Transmembrane</keyword>
<evidence type="ECO:0000256" key="1">
    <source>
        <dbReference type="SAM" id="Phobius"/>
    </source>
</evidence>
<organism evidence="3 4">
    <name type="scientific">Candidatus Thiodubiliella endoseptemdiera</name>
    <dbReference type="NCBI Taxonomy" id="2738886"/>
    <lineage>
        <taxon>Bacteria</taxon>
        <taxon>Pseudomonadati</taxon>
        <taxon>Pseudomonadota</taxon>
        <taxon>Gammaproteobacteria</taxon>
        <taxon>Candidatus Pseudothioglobaceae</taxon>
        <taxon>Candidatus Thiodubiliella</taxon>
    </lineage>
</organism>
<dbReference type="EMBL" id="JACCHT010000020">
    <property type="protein sequence ID" value="NYT28721.1"/>
    <property type="molecule type" value="Genomic_DNA"/>
</dbReference>
<keyword evidence="1" id="KW-1133">Transmembrane helix</keyword>
<dbReference type="Pfam" id="PF18186">
    <property type="entry name" value="SLATT_4"/>
    <property type="match status" value="1"/>
</dbReference>
<feature type="domain" description="SMODS and SLOG-associating 2TM effector" evidence="2">
    <location>
        <begin position="57"/>
        <end position="155"/>
    </location>
</feature>
<comment type="caution">
    <text evidence="3">The sequence shown here is derived from an EMBL/GenBank/DDBJ whole genome shotgun (WGS) entry which is preliminary data.</text>
</comment>
<evidence type="ECO:0000313" key="4">
    <source>
        <dbReference type="Proteomes" id="UP000568751"/>
    </source>
</evidence>
<dbReference type="InterPro" id="IPR040811">
    <property type="entry name" value="SLATT_4"/>
</dbReference>
<evidence type="ECO:0000313" key="3">
    <source>
        <dbReference type="EMBL" id="NYT28721.1"/>
    </source>
</evidence>
<feature type="transmembrane region" description="Helical" evidence="1">
    <location>
        <begin position="60"/>
        <end position="78"/>
    </location>
</feature>
<evidence type="ECO:0000259" key="2">
    <source>
        <dbReference type="Pfam" id="PF18186"/>
    </source>
</evidence>
<keyword evidence="1" id="KW-0472">Membrane</keyword>